<dbReference type="Pfam" id="PF17763">
    <property type="entry name" value="Asparaginase_C"/>
    <property type="match status" value="1"/>
</dbReference>
<keyword evidence="2" id="KW-0378">Hydrolase</keyword>
<dbReference type="PIRSF" id="PIRSF001220">
    <property type="entry name" value="L-ASNase_gatD"/>
    <property type="match status" value="1"/>
</dbReference>
<dbReference type="Pfam" id="PF00710">
    <property type="entry name" value="Asparaginase"/>
    <property type="match status" value="1"/>
</dbReference>
<evidence type="ECO:0000259" key="10">
    <source>
        <dbReference type="Pfam" id="PF17763"/>
    </source>
</evidence>
<comment type="caution">
    <text evidence="11">The sequence shown here is derived from an EMBL/GenBank/DDBJ whole genome shotgun (WGS) entry which is preliminary data.</text>
</comment>
<dbReference type="PANTHER" id="PTHR11707">
    <property type="entry name" value="L-ASPARAGINASE"/>
    <property type="match status" value="1"/>
</dbReference>
<evidence type="ECO:0000313" key="12">
    <source>
        <dbReference type="Proteomes" id="UP000029707"/>
    </source>
</evidence>
<organism evidence="11 12">
    <name type="scientific">Helicobacter japonicus</name>
    <dbReference type="NCBI Taxonomy" id="425400"/>
    <lineage>
        <taxon>Bacteria</taxon>
        <taxon>Pseudomonadati</taxon>
        <taxon>Campylobacterota</taxon>
        <taxon>Epsilonproteobacteria</taxon>
        <taxon>Campylobacterales</taxon>
        <taxon>Helicobacteraceae</taxon>
        <taxon>Helicobacter</taxon>
    </lineage>
</organism>
<evidence type="ECO:0000256" key="8">
    <source>
        <dbReference type="RuleBase" id="RU004456"/>
    </source>
</evidence>
<evidence type="ECO:0000256" key="2">
    <source>
        <dbReference type="ARBA" id="ARBA00022801"/>
    </source>
</evidence>
<dbReference type="InterPro" id="IPR027473">
    <property type="entry name" value="L-asparaginase_C"/>
</dbReference>
<dbReference type="InterPro" id="IPR036152">
    <property type="entry name" value="Asp/glu_Ase-like_sf"/>
</dbReference>
<dbReference type="CDD" id="cd08964">
    <property type="entry name" value="L-asparaginase_II"/>
    <property type="match status" value="1"/>
</dbReference>
<dbReference type="PIRSF" id="PIRSF500176">
    <property type="entry name" value="L_ASNase"/>
    <property type="match status" value="1"/>
</dbReference>
<gene>
    <name evidence="11" type="ORF">LS65_006565</name>
</gene>
<dbReference type="PROSITE" id="PS00917">
    <property type="entry name" value="ASN_GLN_ASE_2"/>
    <property type="match status" value="1"/>
</dbReference>
<dbReference type="GO" id="GO:0004067">
    <property type="term" value="F:asparaginase activity"/>
    <property type="evidence" value="ECO:0007669"/>
    <property type="project" value="UniProtKB-UniRule"/>
</dbReference>
<feature type="active site" evidence="7">
    <location>
        <position position="86"/>
    </location>
</feature>
<dbReference type="PRINTS" id="PR00139">
    <property type="entry name" value="ASNGLNASE"/>
</dbReference>
<dbReference type="FunFam" id="3.40.50.1170:FF:000001">
    <property type="entry name" value="L-asparaginase 2"/>
    <property type="match status" value="1"/>
</dbReference>
<dbReference type="EMBL" id="JRMQ02000008">
    <property type="protein sequence ID" value="TLE01288.1"/>
    <property type="molecule type" value="Genomic_DNA"/>
</dbReference>
<name>A0A4U8TQS2_9HELI</name>
<evidence type="ECO:0000313" key="11">
    <source>
        <dbReference type="EMBL" id="TLE01288.1"/>
    </source>
</evidence>
<keyword evidence="12" id="KW-1185">Reference proteome</keyword>
<feature type="domain" description="L-asparaginase N-terminal" evidence="9">
    <location>
        <begin position="1"/>
        <end position="177"/>
    </location>
</feature>
<comment type="similarity">
    <text evidence="1 8">Belongs to the asparaginase 1 family.</text>
</comment>
<feature type="binding site" evidence="6">
    <location>
        <begin position="86"/>
        <end position="87"/>
    </location>
    <ligand>
        <name>substrate</name>
    </ligand>
</feature>
<evidence type="ECO:0000256" key="1">
    <source>
        <dbReference type="ARBA" id="ARBA00010518"/>
    </source>
</evidence>
<protein>
    <recommendedName>
        <fullName evidence="4">Probable L-asparaginase</fullName>
    </recommendedName>
    <alternativeName>
        <fullName evidence="3">L-asparagine amidohydrolase</fullName>
    </alternativeName>
</protein>
<proteinExistence type="inferred from homology"/>
<dbReference type="SFLD" id="SFLDS00057">
    <property type="entry name" value="Glutaminase/Asparaginase"/>
    <property type="match status" value="1"/>
</dbReference>
<dbReference type="Proteomes" id="UP000029707">
    <property type="component" value="Unassembled WGS sequence"/>
</dbReference>
<accession>A0A4U8TQS2</accession>
<dbReference type="InterPro" id="IPR027475">
    <property type="entry name" value="Asparaginase/glutaminase_AS2"/>
</dbReference>
<dbReference type="InterPro" id="IPR006034">
    <property type="entry name" value="Asparaginase/glutaminase-like"/>
</dbReference>
<evidence type="ECO:0000256" key="3">
    <source>
        <dbReference type="ARBA" id="ARBA00030414"/>
    </source>
</evidence>
<sequence>MILATGGTIAGVADETHTDYESGVLGIDTLLQDFPQIHSLAHIHTKQICNIDSADMSDDIWLTLAHNIKVILSDSLYDGIVITHGTDTMEESAFFLHLTTISDKPIILTGAMRPFNDALYDGGKNLFNAIKLAAYKDSQNRGVMVCMNGQIYSPLGVSKLHTLEIDAFSSKGRIGFVTDSSICFSSPLIARQRSIFHIENLKSLPRVDILYSYANDGSSIAAKALFESGTKGIVIAGSGAGSIHKAHKEMLKSLLKQGLVVVVSSRINQGSVHISKADSELGFISSAGLNPQKARVLLMLALSQSKDLAEIASIFQSLFNFHTF</sequence>
<evidence type="ECO:0000259" key="9">
    <source>
        <dbReference type="Pfam" id="PF00710"/>
    </source>
</evidence>
<evidence type="ECO:0000256" key="7">
    <source>
        <dbReference type="PROSITE-ProRule" id="PRU10100"/>
    </source>
</evidence>
<evidence type="ECO:0000256" key="6">
    <source>
        <dbReference type="PIRSR" id="PIRSR001220-2"/>
    </source>
</evidence>
<dbReference type="InterPro" id="IPR027474">
    <property type="entry name" value="L-asparaginase_N"/>
</dbReference>
<evidence type="ECO:0000256" key="5">
    <source>
        <dbReference type="PIRSR" id="PIRSR001220-1"/>
    </source>
</evidence>
<dbReference type="Gene3D" id="3.40.50.1170">
    <property type="entry name" value="L-asparaginase, N-terminal domain"/>
    <property type="match status" value="1"/>
</dbReference>
<feature type="active site" description="O-isoaspartyl threonine intermediate" evidence="5">
    <location>
        <position position="8"/>
    </location>
</feature>
<dbReference type="SMART" id="SM00870">
    <property type="entry name" value="Asparaginase"/>
    <property type="match status" value="1"/>
</dbReference>
<evidence type="ECO:0000256" key="4">
    <source>
        <dbReference type="ARBA" id="ARBA00073593"/>
    </source>
</evidence>
<dbReference type="SUPFAM" id="SSF53774">
    <property type="entry name" value="Glutaminase/Asparaginase"/>
    <property type="match status" value="1"/>
</dbReference>
<feature type="binding site" evidence="6">
    <location>
        <position position="53"/>
    </location>
    <ligand>
        <name>substrate</name>
    </ligand>
</feature>
<dbReference type="InterPro" id="IPR004550">
    <property type="entry name" value="AsnASE_II"/>
</dbReference>
<dbReference type="NCBIfam" id="TIGR00520">
    <property type="entry name" value="asnASE_II"/>
    <property type="match status" value="1"/>
</dbReference>
<dbReference type="RefSeq" id="WP_052061153.1">
    <property type="nucleotide sequence ID" value="NZ_CAJUDB010000005.1"/>
</dbReference>
<reference evidence="11 12" key="1">
    <citation type="journal article" date="2014" name="Genome Announc.">
        <title>Draft genome sequences of eight enterohepatic helicobacter species isolated from both laboratory and wild rodents.</title>
        <authorList>
            <person name="Sheh A."/>
            <person name="Shen Z."/>
            <person name="Fox J.G."/>
        </authorList>
    </citation>
    <scope>NUCLEOTIDE SEQUENCE [LARGE SCALE GENOMIC DNA]</scope>
    <source>
        <strain evidence="11 12">MIT 01-6451</strain>
    </source>
</reference>
<dbReference type="Gene3D" id="3.40.50.40">
    <property type="match status" value="1"/>
</dbReference>
<dbReference type="STRING" id="425400.LS65_06510"/>
<feature type="domain" description="Asparaginase/glutaminase C-terminal" evidence="10">
    <location>
        <begin position="206"/>
        <end position="315"/>
    </location>
</feature>
<dbReference type="PROSITE" id="PS51732">
    <property type="entry name" value="ASN_GLN_ASE_3"/>
    <property type="match status" value="1"/>
</dbReference>
<dbReference type="GO" id="GO:0006528">
    <property type="term" value="P:asparagine metabolic process"/>
    <property type="evidence" value="ECO:0007669"/>
    <property type="project" value="InterPro"/>
</dbReference>
<dbReference type="InterPro" id="IPR040919">
    <property type="entry name" value="Asparaginase_C"/>
</dbReference>
<dbReference type="InterPro" id="IPR037152">
    <property type="entry name" value="L-asparaginase_N_sf"/>
</dbReference>
<dbReference type="AlphaFoldDB" id="A0A4U8TQS2"/>
<dbReference type="PANTHER" id="PTHR11707:SF28">
    <property type="entry name" value="60 KDA LYSOPHOSPHOLIPASE"/>
    <property type="match status" value="1"/>
</dbReference>
<dbReference type="OrthoDB" id="9788068at2"/>